<evidence type="ECO:0008006" key="2">
    <source>
        <dbReference type="Google" id="ProtNLM"/>
    </source>
</evidence>
<comment type="caution">
    <text evidence="1">The sequence shown here is derived from an EMBL/GenBank/DDBJ whole genome shotgun (WGS) entry which is preliminary data.</text>
</comment>
<protein>
    <recommendedName>
        <fullName evidence="2">DUF2793 domain-containing protein</fullName>
    </recommendedName>
</protein>
<name>A0A0F9EI73_9ZZZZ</name>
<dbReference type="AlphaFoldDB" id="A0A0F9EI73"/>
<proteinExistence type="predicted"/>
<accession>A0A0F9EI73</accession>
<reference evidence="1" key="1">
    <citation type="journal article" date="2015" name="Nature">
        <title>Complex archaea that bridge the gap between prokaryotes and eukaryotes.</title>
        <authorList>
            <person name="Spang A."/>
            <person name="Saw J.H."/>
            <person name="Jorgensen S.L."/>
            <person name="Zaremba-Niedzwiedzka K."/>
            <person name="Martijn J."/>
            <person name="Lind A.E."/>
            <person name="van Eijk R."/>
            <person name="Schleper C."/>
            <person name="Guy L."/>
            <person name="Ettema T.J."/>
        </authorList>
    </citation>
    <scope>NUCLEOTIDE SEQUENCE</scope>
</reference>
<dbReference type="CDD" id="cd19958">
    <property type="entry name" value="pyocin_knob"/>
    <property type="match status" value="1"/>
</dbReference>
<dbReference type="Pfam" id="PF10983">
    <property type="entry name" value="DUF2793"/>
    <property type="match status" value="1"/>
</dbReference>
<organism evidence="1">
    <name type="scientific">marine sediment metagenome</name>
    <dbReference type="NCBI Taxonomy" id="412755"/>
    <lineage>
        <taxon>unclassified sequences</taxon>
        <taxon>metagenomes</taxon>
        <taxon>ecological metagenomes</taxon>
    </lineage>
</organism>
<feature type="non-terminal residue" evidence="1">
    <location>
        <position position="1"/>
    </location>
</feature>
<dbReference type="EMBL" id="LAZR01027353">
    <property type="protein sequence ID" value="KKL65986.1"/>
    <property type="molecule type" value="Genomic_DNA"/>
</dbReference>
<dbReference type="InterPro" id="IPR021251">
    <property type="entry name" value="DUF2793"/>
</dbReference>
<sequence length="405" mass="41324">PAEGEIHALGPAPQGVWAGHPDTLAAWSGGAWVFIAPRDGWRAWGRAEQALYLRRGGVWADIGGLIALENVAGVGIGTQSDAVNRLTVAAPATLLSHEGGGHQLKINKATPGDTASLLYQTGFSGRAEIGLAGTDELAIKVSADGTQFTEALRVPGDTGRPVLPQGATVEGSVTGTAVTQTPTDATEGRLLKVGDFGLGTPAGQAPPIAVLNTATTPGQYAYGAATANAPSSQGGTLAVTRSSAQSLRQVAAAAGLDQSWQRTSQDDGTSWTGWAPVYGAGNILGVVASAAGQPTGAVIERGSNSNGDYVRFADGTQICHVTEGGAVDCDTPAGALFTTSSEMTWTFPAQFMHSGAVTVFGAALVSNRFVNARRGASTYAVFRHYAPVSSPAQIETSLVAIGRWA</sequence>
<gene>
    <name evidence="1" type="ORF">LCGC14_2149530</name>
</gene>
<evidence type="ECO:0000313" key="1">
    <source>
        <dbReference type="EMBL" id="KKL65986.1"/>
    </source>
</evidence>